<dbReference type="Proteomes" id="UP001196980">
    <property type="component" value="Unassembled WGS sequence"/>
</dbReference>
<dbReference type="EMBL" id="JABXWD010000064">
    <property type="protein sequence ID" value="MBV6341003.1"/>
    <property type="molecule type" value="Genomic_DNA"/>
</dbReference>
<evidence type="ECO:0000313" key="2">
    <source>
        <dbReference type="Proteomes" id="UP001196980"/>
    </source>
</evidence>
<evidence type="ECO:0008006" key="3">
    <source>
        <dbReference type="Google" id="ProtNLM"/>
    </source>
</evidence>
<accession>A0ABS6RXM2</accession>
<sequence>MNGLSSVEVIMNVFSEEVKEALEVLCVPNMLEDSLAESLLQNTGRANGNASAIIKRLRSFPIWHYRTIRTWAFHDDIRQYCIGKLNGSGKDIRTKVLSTLREKRKDFKDFIAFDISDYDLQVARLAFTIEEEKPKAVEGMRAIFDLAAQYNESETARVIDLYLEEDMSAAEQTGESLSVYVLMAFFMRGMYAHRKKDHDKALRFMMPVWEKRHNTVAGRHDAAIAAHIVGLIWSKERNRWQEAERAYKSSLTLCEGNVFDKIKVCTSFGKFLLRDKRDYSRAREHIEFALEHERDARYREQLVSLFEELDRAEDSDS</sequence>
<keyword evidence="2" id="KW-1185">Reference proteome</keyword>
<gene>
    <name evidence="1" type="ORF">HWQ67_05350</name>
</gene>
<dbReference type="RefSeq" id="WP_218251616.1">
    <property type="nucleotide sequence ID" value="NZ_JABXWD010000064.1"/>
</dbReference>
<dbReference type="InterPro" id="IPR011990">
    <property type="entry name" value="TPR-like_helical_dom_sf"/>
</dbReference>
<protein>
    <recommendedName>
        <fullName evidence="3">Tetratricopeptide repeat protein</fullName>
    </recommendedName>
</protein>
<name>A0ABS6RXM2_9BACT</name>
<proteinExistence type="predicted"/>
<organism evidence="1 2">
    <name type="scientific">Candidatus Magnetobacterium casense</name>
    <dbReference type="NCBI Taxonomy" id="1455061"/>
    <lineage>
        <taxon>Bacteria</taxon>
        <taxon>Pseudomonadati</taxon>
        <taxon>Nitrospirota</taxon>
        <taxon>Thermodesulfovibrionia</taxon>
        <taxon>Thermodesulfovibrionales</taxon>
        <taxon>Candidatus Magnetobacteriaceae</taxon>
        <taxon>Candidatus Magnetobacterium</taxon>
    </lineage>
</organism>
<evidence type="ECO:0000313" key="1">
    <source>
        <dbReference type="EMBL" id="MBV6341003.1"/>
    </source>
</evidence>
<dbReference type="Gene3D" id="1.25.40.10">
    <property type="entry name" value="Tetratricopeptide repeat domain"/>
    <property type="match status" value="1"/>
</dbReference>
<dbReference type="SUPFAM" id="SSF48452">
    <property type="entry name" value="TPR-like"/>
    <property type="match status" value="1"/>
</dbReference>
<comment type="caution">
    <text evidence="1">The sequence shown here is derived from an EMBL/GenBank/DDBJ whole genome shotgun (WGS) entry which is preliminary data.</text>
</comment>
<reference evidence="1 2" key="1">
    <citation type="journal article" date="2020" name="J Geophys Res Biogeosci">
        <title>Magnetotaxis as an Adaptation to Enable Bacterial Shuttling of Microbial Sulfur and Sulfur Cycling Across Aquatic Oxic#Anoxic Interfaces.</title>
        <authorList>
            <person name="Li J."/>
            <person name="Liu P."/>
            <person name="Wang J."/>
            <person name="Roberts A.P."/>
            <person name="Pan Y."/>
        </authorList>
    </citation>
    <scope>NUCLEOTIDE SEQUENCE [LARGE SCALE GENOMIC DNA]</scope>
    <source>
        <strain evidence="1 2">MYR-1_YQ</strain>
    </source>
</reference>